<evidence type="ECO:0000313" key="1">
    <source>
        <dbReference type="EMBL" id="MBE1558588.1"/>
    </source>
</evidence>
<evidence type="ECO:0000313" key="2">
    <source>
        <dbReference type="Proteomes" id="UP000661607"/>
    </source>
</evidence>
<name>A0ABR9K9A3_9ACTN</name>
<accession>A0ABR9K9A3</accession>
<dbReference type="RefSeq" id="WP_318781568.1">
    <property type="nucleotide sequence ID" value="NZ_BAAASY010000003.1"/>
</dbReference>
<organism evidence="1 2">
    <name type="scientific">Nonomuraea africana</name>
    <dbReference type="NCBI Taxonomy" id="46171"/>
    <lineage>
        <taxon>Bacteria</taxon>
        <taxon>Bacillati</taxon>
        <taxon>Actinomycetota</taxon>
        <taxon>Actinomycetes</taxon>
        <taxon>Streptosporangiales</taxon>
        <taxon>Streptosporangiaceae</taxon>
        <taxon>Nonomuraea</taxon>
    </lineage>
</organism>
<dbReference type="EMBL" id="JADBEF010000001">
    <property type="protein sequence ID" value="MBE1558588.1"/>
    <property type="molecule type" value="Genomic_DNA"/>
</dbReference>
<gene>
    <name evidence="1" type="ORF">H4W81_001367</name>
</gene>
<sequence>MTDRWAELVSAALVGTDRRPYDGDLLGDAAVEVVRLRAGQVAPGAAAGRPTVAPAPAEEREAVGRAAAARLARILGGEHPRVLPEWLAAAAATGRRVPPQVLPELLDKGARDRSIRPQLGVLAGRRGRWLAALNPSWSYLLEEPTGEIWELGSQGDRRAYLADLRGKDPEAARRLLEEAWEKETPDDRARLLPLLDEGLSMADEPFLESALDDRRREVRQAAADLLTRLPESRLAGRMADRAARCLRVEGATIVVEPPAACDRSMERDGIRARPPRGTGERAWWLQQVVSRAPLRMWSTALLRTKIPDWAREVRSGWVRAAVLQRDPVWARALFACDPLADLLAVLPPVDQDEVAADFVRRHGVDGQMIMVLGGAATPWRQGLAQAVLSKIRQVAVTQPWNLSELSAMAGERIDPSLHFLAEGVEGVPGLLRFRADMMKELR</sequence>
<proteinExistence type="predicted"/>
<protein>
    <recommendedName>
        <fullName evidence="3">HEAT repeat domain-containing protein</fullName>
    </recommendedName>
</protein>
<dbReference type="InterPro" id="IPR043746">
    <property type="entry name" value="DUF5691"/>
</dbReference>
<reference evidence="1 2" key="1">
    <citation type="submission" date="2020-10" db="EMBL/GenBank/DDBJ databases">
        <title>Sequencing the genomes of 1000 actinobacteria strains.</title>
        <authorList>
            <person name="Klenk H.-P."/>
        </authorList>
    </citation>
    <scope>NUCLEOTIDE SEQUENCE [LARGE SCALE GENOMIC DNA]</scope>
    <source>
        <strain evidence="1 2">DSM 43748</strain>
    </source>
</reference>
<keyword evidence="2" id="KW-1185">Reference proteome</keyword>
<evidence type="ECO:0008006" key="3">
    <source>
        <dbReference type="Google" id="ProtNLM"/>
    </source>
</evidence>
<dbReference type="Proteomes" id="UP000661607">
    <property type="component" value="Unassembled WGS sequence"/>
</dbReference>
<dbReference type="Pfam" id="PF18944">
    <property type="entry name" value="DUF5691"/>
    <property type="match status" value="1"/>
</dbReference>
<comment type="caution">
    <text evidence="1">The sequence shown here is derived from an EMBL/GenBank/DDBJ whole genome shotgun (WGS) entry which is preliminary data.</text>
</comment>